<gene>
    <name evidence="1" type="ORF">SAMN04515672_2511</name>
</gene>
<reference evidence="2" key="1">
    <citation type="submission" date="2016-10" db="EMBL/GenBank/DDBJ databases">
        <authorList>
            <person name="Varghese N."/>
            <person name="Submissions S."/>
        </authorList>
    </citation>
    <scope>NUCLEOTIDE SEQUENCE [LARGE SCALE GENOMIC DNA]</scope>
    <source>
        <strain evidence="2">B4,CECT 8067,JCM 17497</strain>
    </source>
</reference>
<evidence type="ECO:0000313" key="2">
    <source>
        <dbReference type="Proteomes" id="UP000198882"/>
    </source>
</evidence>
<dbReference type="Proteomes" id="UP000198882">
    <property type="component" value="Unassembled WGS sequence"/>
</dbReference>
<proteinExistence type="predicted"/>
<dbReference type="STRING" id="1095776.SAMN04515672_2511"/>
<protein>
    <submittedName>
        <fullName evidence="1">Uncharacterized protein</fullName>
    </submittedName>
</protein>
<organism evidence="1 2">
    <name type="scientific">Natronorubrum texcoconense</name>
    <dbReference type="NCBI Taxonomy" id="1095776"/>
    <lineage>
        <taxon>Archaea</taxon>
        <taxon>Methanobacteriati</taxon>
        <taxon>Methanobacteriota</taxon>
        <taxon>Stenosarchaea group</taxon>
        <taxon>Halobacteria</taxon>
        <taxon>Halobacteriales</taxon>
        <taxon>Natrialbaceae</taxon>
        <taxon>Natronorubrum</taxon>
    </lineage>
</organism>
<dbReference type="AlphaFoldDB" id="A0A1G8ZYQ7"/>
<name>A0A1G8ZYQ7_9EURY</name>
<evidence type="ECO:0000313" key="1">
    <source>
        <dbReference type="EMBL" id="SDK20248.1"/>
    </source>
</evidence>
<accession>A0A1G8ZYQ7</accession>
<sequence length="39" mass="4177">MEPMLILEVSTALYETVTVTASLGGDFNVLNRVSTYSGP</sequence>
<dbReference type="EMBL" id="FNFE01000003">
    <property type="protein sequence ID" value="SDK20248.1"/>
    <property type="molecule type" value="Genomic_DNA"/>
</dbReference>
<keyword evidence="2" id="KW-1185">Reference proteome</keyword>